<evidence type="ECO:0000313" key="1">
    <source>
        <dbReference type="EMBL" id="KKM78992.1"/>
    </source>
</evidence>
<organism evidence="1">
    <name type="scientific">marine sediment metagenome</name>
    <dbReference type="NCBI Taxonomy" id="412755"/>
    <lineage>
        <taxon>unclassified sequences</taxon>
        <taxon>metagenomes</taxon>
        <taxon>ecological metagenomes</taxon>
    </lineage>
</organism>
<name>A0A0F9NC83_9ZZZZ</name>
<sequence>LRYVWGMDKSEQHRADKLIMVMPDQKHIFPLIDQNITKEEAHKMLKASGIKRPAMYEFGYQNNNCIGCVKGGMGYWNKIRTDFPDVFASRAAVERQIGGTCIKGVYLDELDPNAGRKQGSICDDCGIFCEMMIL</sequence>
<reference evidence="1" key="1">
    <citation type="journal article" date="2015" name="Nature">
        <title>Complex archaea that bridge the gap between prokaryotes and eukaryotes.</title>
        <authorList>
            <person name="Spang A."/>
            <person name="Saw J.H."/>
            <person name="Jorgensen S.L."/>
            <person name="Zaremba-Niedzwiedzka K."/>
            <person name="Martijn J."/>
            <person name="Lind A.E."/>
            <person name="van Eijk R."/>
            <person name="Schleper C."/>
            <person name="Guy L."/>
            <person name="Ettema T.J."/>
        </authorList>
    </citation>
    <scope>NUCLEOTIDE SEQUENCE</scope>
</reference>
<protein>
    <recommendedName>
        <fullName evidence="2">Phosphoadenosine phosphosulphate reductase domain-containing protein</fullName>
    </recommendedName>
</protein>
<comment type="caution">
    <text evidence="1">The sequence shown here is derived from an EMBL/GenBank/DDBJ whole genome shotgun (WGS) entry which is preliminary data.</text>
</comment>
<feature type="non-terminal residue" evidence="1">
    <location>
        <position position="1"/>
    </location>
</feature>
<accession>A0A0F9NC83</accession>
<dbReference type="AlphaFoldDB" id="A0A0F9NC83"/>
<dbReference type="EMBL" id="LAZR01008400">
    <property type="protein sequence ID" value="KKM78992.1"/>
    <property type="molecule type" value="Genomic_DNA"/>
</dbReference>
<proteinExistence type="predicted"/>
<gene>
    <name evidence="1" type="ORF">LCGC14_1354310</name>
</gene>
<evidence type="ECO:0008006" key="2">
    <source>
        <dbReference type="Google" id="ProtNLM"/>
    </source>
</evidence>